<dbReference type="RefSeq" id="WP_171091962.1">
    <property type="nucleotide sequence ID" value="NZ_CP053069.1"/>
</dbReference>
<protein>
    <submittedName>
        <fullName evidence="2">Uncharacterized protein</fullName>
    </submittedName>
</protein>
<evidence type="ECO:0000313" key="2">
    <source>
        <dbReference type="EMBL" id="QJR11000.1"/>
    </source>
</evidence>
<gene>
    <name evidence="2" type="ORF">DSM104443_02070</name>
</gene>
<sequence>MKKIVIAGAVALACAAGAAVAQEKLRFQPNEGIVFTPRYQAATTVGQGHCLLRVWVDDRATVYIRGDQIGVRTLSGKMARDEGSYCSGPLPANAENFRISSSNQPGGGRILDIDSPTRGNGYTGSVTIDDPRNGGQTYVLDVTWNGDRYVPPVASMDEEEACQATVRDQIRARNGARVDVDFRPNVRREEMGSGRERIRGGGWAQGRGESTRFGYECVVDDRRNRVISANYQVSGQGVDNIR</sequence>
<dbReference type="AlphaFoldDB" id="A0A6M4GUK1"/>
<feature type="chain" id="PRO_5027067812" evidence="1">
    <location>
        <begin position="22"/>
        <end position="242"/>
    </location>
</feature>
<proteinExistence type="predicted"/>
<dbReference type="KEGG" id="uru:DSM104443_02070"/>
<name>A0A6M4GUK1_9PROT</name>
<accession>A0A6M4GUK1</accession>
<dbReference type="EMBL" id="CP053069">
    <property type="protein sequence ID" value="QJR11000.1"/>
    <property type="molecule type" value="Genomic_DNA"/>
</dbReference>
<keyword evidence="3" id="KW-1185">Reference proteome</keyword>
<feature type="signal peptide" evidence="1">
    <location>
        <begin position="1"/>
        <end position="21"/>
    </location>
</feature>
<reference evidence="2 3" key="1">
    <citation type="submission" date="2020-04" db="EMBL/GenBank/DDBJ databases">
        <title>Usitatibacter rugosus gen. nov., sp. nov. and Usitatibacter palustris sp. nov., novel members of Usitatibacteraceae fam. nov. within the order Nitrosomonadales isolated from soil.</title>
        <authorList>
            <person name="Huber K.J."/>
            <person name="Neumann-Schaal M."/>
            <person name="Geppert A."/>
            <person name="Luckner M."/>
            <person name="Wanner G."/>
            <person name="Overmann J."/>
        </authorList>
    </citation>
    <scope>NUCLEOTIDE SEQUENCE [LARGE SCALE GENOMIC DNA]</scope>
    <source>
        <strain evidence="2 3">0125_3</strain>
    </source>
</reference>
<evidence type="ECO:0000313" key="3">
    <source>
        <dbReference type="Proteomes" id="UP000501534"/>
    </source>
</evidence>
<evidence type="ECO:0000256" key="1">
    <source>
        <dbReference type="SAM" id="SignalP"/>
    </source>
</evidence>
<dbReference type="Proteomes" id="UP000501534">
    <property type="component" value="Chromosome"/>
</dbReference>
<organism evidence="2 3">
    <name type="scientific">Usitatibacter rugosus</name>
    <dbReference type="NCBI Taxonomy" id="2732067"/>
    <lineage>
        <taxon>Bacteria</taxon>
        <taxon>Pseudomonadati</taxon>
        <taxon>Pseudomonadota</taxon>
        <taxon>Betaproteobacteria</taxon>
        <taxon>Nitrosomonadales</taxon>
        <taxon>Usitatibacteraceae</taxon>
        <taxon>Usitatibacter</taxon>
    </lineage>
</organism>
<keyword evidence="1" id="KW-0732">Signal</keyword>